<evidence type="ECO:0000256" key="6">
    <source>
        <dbReference type="ARBA" id="ARBA00022741"/>
    </source>
</evidence>
<dbReference type="InterPro" id="IPR027417">
    <property type="entry name" value="P-loop_NTPase"/>
</dbReference>
<dbReference type="STRING" id="1434232.MAIT1_02827"/>
<evidence type="ECO:0000256" key="12">
    <source>
        <dbReference type="NCBIfam" id="TIGR00437"/>
    </source>
</evidence>
<gene>
    <name evidence="17" type="primary">feoB</name>
    <name evidence="18" type="ORF">MAIT1_02827</name>
    <name evidence="17" type="ORF">MIIT1_02827</name>
</gene>
<dbReference type="NCBIfam" id="TIGR00231">
    <property type="entry name" value="small_GTP"/>
    <property type="match status" value="1"/>
</dbReference>
<feature type="binding site" evidence="14">
    <location>
        <position position="23"/>
    </location>
    <ligand>
        <name>Mg(2+)</name>
        <dbReference type="ChEBI" id="CHEBI:18420"/>
        <label>2</label>
    </ligand>
</feature>
<evidence type="ECO:0000256" key="5">
    <source>
        <dbReference type="ARBA" id="ARBA00022692"/>
    </source>
</evidence>
<evidence type="ECO:0000256" key="2">
    <source>
        <dbReference type="ARBA" id="ARBA00022448"/>
    </source>
</evidence>
<dbReference type="AlphaFoldDB" id="W0LN83"/>
<dbReference type="InterPro" id="IPR030389">
    <property type="entry name" value="G_FEOB_dom"/>
</dbReference>
<evidence type="ECO:0000256" key="3">
    <source>
        <dbReference type="ARBA" id="ARBA00022475"/>
    </source>
</evidence>
<feature type="transmembrane region" description="Helical" evidence="15">
    <location>
        <begin position="519"/>
        <end position="537"/>
    </location>
</feature>
<name>W0LN83_9PROT</name>
<dbReference type="InterPro" id="IPR003373">
    <property type="entry name" value="Fe2_transport_prot-B"/>
</dbReference>
<evidence type="ECO:0000256" key="4">
    <source>
        <dbReference type="ARBA" id="ARBA00022496"/>
    </source>
</evidence>
<dbReference type="EMBL" id="KF933436">
    <property type="protein sequence ID" value="AHG23912.1"/>
    <property type="molecule type" value="Genomic_DNA"/>
</dbReference>
<feature type="transmembrane region" description="Helical" evidence="15">
    <location>
        <begin position="395"/>
        <end position="417"/>
    </location>
</feature>
<feature type="transmembrane region" description="Helical" evidence="15">
    <location>
        <begin position="429"/>
        <end position="455"/>
    </location>
</feature>
<feature type="binding site" evidence="13">
    <location>
        <begin position="58"/>
        <end position="61"/>
    </location>
    <ligand>
        <name>GTP</name>
        <dbReference type="ChEBI" id="CHEBI:37565"/>
        <label>1</label>
    </ligand>
</feature>
<dbReference type="InterPro" id="IPR041069">
    <property type="entry name" value="FeoB_Cyto"/>
</dbReference>
<feature type="binding site" evidence="13">
    <location>
        <begin position="12"/>
        <end position="19"/>
    </location>
    <ligand>
        <name>GTP</name>
        <dbReference type="ChEBI" id="CHEBI:37565"/>
        <label>1</label>
    </ligand>
</feature>
<accession>W0LN83</accession>
<feature type="binding site" evidence="14">
    <location>
        <position position="27"/>
    </location>
    <ligand>
        <name>Mg(2+)</name>
        <dbReference type="ChEBI" id="CHEBI:18420"/>
        <label>2</label>
    </ligand>
</feature>
<dbReference type="EMBL" id="LVJN01000004">
    <property type="protein sequence ID" value="OSM08659.1"/>
    <property type="molecule type" value="Genomic_DNA"/>
</dbReference>
<evidence type="ECO:0000256" key="10">
    <source>
        <dbReference type="ARBA" id="ARBA00023134"/>
    </source>
</evidence>
<evidence type="ECO:0000259" key="16">
    <source>
        <dbReference type="PROSITE" id="PS51711"/>
    </source>
</evidence>
<dbReference type="Pfam" id="PF17910">
    <property type="entry name" value="FeoB_Cyto"/>
    <property type="match status" value="1"/>
</dbReference>
<evidence type="ECO:0000256" key="11">
    <source>
        <dbReference type="ARBA" id="ARBA00023136"/>
    </source>
</evidence>
<dbReference type="PANTHER" id="PTHR43185:SF1">
    <property type="entry name" value="FE(2+) TRANSPORTER FEOB"/>
    <property type="match status" value="1"/>
</dbReference>
<sequence length="711" mass="78231">MSDAPITIALVGNPNSGKTSLLNQMTGGKDSVGNYPRVTVDVKERELTFDGRKLMLADLPGIYALTSQSAEELSAREYIMAGHADVIINVIDAGNLERSLYLTTQLVEMGKPLLFALNMVDEVESVEGKIDVQALESMLGAPVLRTSGKHGDGVKALLSAAISIFNAGQAPARSFVHYDAHLEEAVQRVQHLVQENHAAEDAREQEGSRWMAIKLLEGDIEMMRDEQEHQHLLELVRRECYDLSHGHGMACESMFADARFGHVHGIISEAVQRSDKLRNRYRATRVLDTLFINRVLGIPIFVALLWVMFETTFTLGEVPMNWIDAGVGAFSDWMAALLPEGLFKDLVVEGMIAGVGGTIIFLPNIVILFFFMALFSETGYLARAAFLMDQVMHKFGLHGKALIPLVMGFGCNVPAVMSARTIESDKARLVTILVNPFMLCAARLPVFILFAGAFFTQNAGTVVFAMYMLSIVGAMGAAVILNRFLFRDADEAFVMELPPYRIPTLRAVFIHMWDKAVTFLQKIAGVILVGSVVIWFLQTFPQEVEWSTDYAARIEQAQAQPESPARNAAIGELQRQRNQEALEKSYLGQIAHTVAPVFTPLEFTWKDTVAILTGFVAKEVVVASYAVLYSQDSESTEESDTLRQVLAGTMTPLVAVAFMVFALFYSPCIATIAAIKREAGGWRWALFSVGFSLTIAYSLAFLVVKVGGALT</sequence>
<keyword evidence="9" id="KW-0406">Ion transport</keyword>
<evidence type="ECO:0000313" key="17">
    <source>
        <dbReference type="EMBL" id="AHG23912.1"/>
    </source>
</evidence>
<dbReference type="InterPro" id="IPR011640">
    <property type="entry name" value="Fe2_transport_prot_B_C"/>
</dbReference>
<keyword evidence="14" id="KW-0479">Metal-binding</keyword>
<dbReference type="Pfam" id="PF02421">
    <property type="entry name" value="FeoB_N"/>
    <property type="match status" value="1"/>
</dbReference>
<dbReference type="CDD" id="cd01879">
    <property type="entry name" value="FeoB"/>
    <property type="match status" value="1"/>
</dbReference>
<dbReference type="Pfam" id="PF07664">
    <property type="entry name" value="FeoB_C"/>
    <property type="match status" value="1"/>
</dbReference>
<keyword evidence="3" id="KW-1003">Cell membrane</keyword>
<evidence type="ECO:0000256" key="7">
    <source>
        <dbReference type="ARBA" id="ARBA00022989"/>
    </source>
</evidence>
<evidence type="ECO:0000256" key="14">
    <source>
        <dbReference type="PIRSR" id="PIRSR603373-2"/>
    </source>
</evidence>
<dbReference type="RefSeq" id="WP_085440067.1">
    <property type="nucleotide sequence ID" value="NZ_LVJN01000004.1"/>
</dbReference>
<dbReference type="GO" id="GO:0015093">
    <property type="term" value="F:ferrous iron transmembrane transporter activity"/>
    <property type="evidence" value="ECO:0007669"/>
    <property type="project" value="UniProtKB-UniRule"/>
</dbReference>
<dbReference type="Proteomes" id="UP000194003">
    <property type="component" value="Unassembled WGS sequence"/>
</dbReference>
<dbReference type="OrthoDB" id="9809127at2"/>
<dbReference type="GO" id="GO:0046872">
    <property type="term" value="F:metal ion binding"/>
    <property type="evidence" value="ECO:0007669"/>
    <property type="project" value="UniProtKB-KW"/>
</dbReference>
<feature type="transmembrane region" description="Helical" evidence="15">
    <location>
        <begin position="461"/>
        <end position="481"/>
    </location>
</feature>
<evidence type="ECO:0000313" key="19">
    <source>
        <dbReference type="Proteomes" id="UP000194003"/>
    </source>
</evidence>
<dbReference type="GO" id="GO:0005886">
    <property type="term" value="C:plasma membrane"/>
    <property type="evidence" value="ECO:0007669"/>
    <property type="project" value="UniProtKB-SubCell"/>
</dbReference>
<evidence type="ECO:0000256" key="8">
    <source>
        <dbReference type="ARBA" id="ARBA00023004"/>
    </source>
</evidence>
<reference evidence="17" key="1">
    <citation type="journal article" date="2014" name="Front. Microbiol.">
        <title>Isolation, cultivation and genomic analysis of magnetosome biomineralization genes of a new genus of South-seeking magnetotactic cocci within the Alphaproteobacteria.</title>
        <authorList>
            <person name="Morillo V."/>
            <person name="Abreu F."/>
            <person name="Araujo A.C."/>
            <person name="de Almeida L.G."/>
            <person name="Enrich-Prast A."/>
            <person name="Farina M."/>
            <person name="de Vasconcelos A.T."/>
            <person name="Bazylinski D.A."/>
            <person name="Lins U."/>
        </authorList>
    </citation>
    <scope>NUCLEOTIDE SEQUENCE</scope>
    <source>
        <strain evidence="17">IT-1</strain>
    </source>
</reference>
<keyword evidence="10 13" id="KW-0342">GTP-binding</keyword>
<protein>
    <recommendedName>
        <fullName evidence="12 15">Ferrous iron transport protein B</fullName>
    </recommendedName>
</protein>
<dbReference type="SUPFAM" id="SSF52540">
    <property type="entry name" value="P-loop containing nucleoside triphosphate hydrolases"/>
    <property type="match status" value="1"/>
</dbReference>
<dbReference type="InterPro" id="IPR050860">
    <property type="entry name" value="FeoB_GTPase"/>
</dbReference>
<comment type="similarity">
    <text evidence="15">Belongs to the TRAFAC class TrmE-Era-EngA-EngB-Septin-like GTPase superfamily. FeoB GTPase (TC 9.A.8) family.</text>
</comment>
<feature type="domain" description="FeoB-type G" evidence="16">
    <location>
        <begin position="5"/>
        <end position="167"/>
    </location>
</feature>
<keyword evidence="19" id="KW-1185">Reference proteome</keyword>
<feature type="transmembrane region" description="Helical" evidence="15">
    <location>
        <begin position="682"/>
        <end position="704"/>
    </location>
</feature>
<keyword evidence="6 13" id="KW-0547">Nucleotide-binding</keyword>
<evidence type="ECO:0000313" key="18">
    <source>
        <dbReference type="EMBL" id="OSM08659.1"/>
    </source>
</evidence>
<dbReference type="Gene3D" id="3.40.50.300">
    <property type="entry name" value="P-loop containing nucleotide triphosphate hydrolases"/>
    <property type="match status" value="1"/>
</dbReference>
<proteinExistence type="inferred from homology"/>
<dbReference type="NCBIfam" id="TIGR00437">
    <property type="entry name" value="feoB"/>
    <property type="match status" value="1"/>
</dbReference>
<evidence type="ECO:0000256" key="15">
    <source>
        <dbReference type="RuleBase" id="RU362098"/>
    </source>
</evidence>
<dbReference type="Gene3D" id="1.10.287.1770">
    <property type="match status" value="1"/>
</dbReference>
<keyword evidence="14" id="KW-0460">Magnesium</keyword>
<feature type="binding site" evidence="13">
    <location>
        <begin position="118"/>
        <end position="121"/>
    </location>
    <ligand>
        <name>GTP</name>
        <dbReference type="ChEBI" id="CHEBI:37565"/>
        <label>1</label>
    </ligand>
</feature>
<dbReference type="InterPro" id="IPR006073">
    <property type="entry name" value="GTP-bd"/>
</dbReference>
<evidence type="ECO:0000256" key="13">
    <source>
        <dbReference type="PIRSR" id="PIRSR603373-1"/>
    </source>
</evidence>
<evidence type="ECO:0000256" key="9">
    <source>
        <dbReference type="ARBA" id="ARBA00023065"/>
    </source>
</evidence>
<organism evidence="17">
    <name type="scientific">Magnetofaba australis IT-1</name>
    <dbReference type="NCBI Taxonomy" id="1434232"/>
    <lineage>
        <taxon>Bacteria</taxon>
        <taxon>Pseudomonadati</taxon>
        <taxon>Pseudomonadota</taxon>
        <taxon>Magnetococcia</taxon>
        <taxon>Magnetococcales</taxon>
        <taxon>Magnetococcaceae</taxon>
        <taxon>Magnetofaba</taxon>
    </lineage>
</organism>
<reference evidence="18 19" key="2">
    <citation type="journal article" date="2016" name="BMC Genomics">
        <title>Combined genomic and structural analyses of a cultured magnetotactic bacterium reveals its niche adaptation to a dynamic environment.</title>
        <authorList>
            <person name="Araujo A.C."/>
            <person name="Morillo V."/>
            <person name="Cypriano J."/>
            <person name="Teixeira L.C."/>
            <person name="Leao P."/>
            <person name="Lyra S."/>
            <person name="Almeida L.G."/>
            <person name="Bazylinski D.A."/>
            <person name="Vasconcellos A.T."/>
            <person name="Abreu F."/>
            <person name="Lins U."/>
        </authorList>
    </citation>
    <scope>NUCLEOTIDE SEQUENCE [LARGE SCALE GENOMIC DNA]</scope>
    <source>
        <strain evidence="18 19">IT-1</strain>
    </source>
</reference>
<dbReference type="Pfam" id="PF07670">
    <property type="entry name" value="Gate"/>
    <property type="match status" value="2"/>
</dbReference>
<keyword evidence="8 15" id="KW-0408">Iron</keyword>
<dbReference type="InterPro" id="IPR005225">
    <property type="entry name" value="Small_GTP-bd"/>
</dbReference>
<keyword evidence="7 15" id="KW-1133">Transmembrane helix</keyword>
<dbReference type="PANTHER" id="PTHR43185">
    <property type="entry name" value="FERROUS IRON TRANSPORT PROTEIN B"/>
    <property type="match status" value="1"/>
</dbReference>
<feature type="transmembrane region" description="Helical" evidence="15">
    <location>
        <begin position="351"/>
        <end position="375"/>
    </location>
</feature>
<keyword evidence="11 15" id="KW-0472">Membrane</keyword>
<dbReference type="PRINTS" id="PR00326">
    <property type="entry name" value="GTP1OBG"/>
</dbReference>
<comment type="function">
    <text evidence="15">Probable transporter of a GTP-driven Fe(2+) uptake system.</text>
</comment>
<keyword evidence="4 15" id="KW-0410">Iron transport</keyword>
<feature type="transmembrane region" description="Helical" evidence="15">
    <location>
        <begin position="286"/>
        <end position="309"/>
    </location>
</feature>
<dbReference type="GO" id="GO:0005525">
    <property type="term" value="F:GTP binding"/>
    <property type="evidence" value="ECO:0007669"/>
    <property type="project" value="UniProtKB-KW"/>
</dbReference>
<evidence type="ECO:0000256" key="1">
    <source>
        <dbReference type="ARBA" id="ARBA00004651"/>
    </source>
</evidence>
<feature type="binding site" evidence="14">
    <location>
        <position position="26"/>
    </location>
    <ligand>
        <name>Mg(2+)</name>
        <dbReference type="ChEBI" id="CHEBI:18420"/>
        <label>2</label>
    </ligand>
</feature>
<keyword evidence="5 15" id="KW-0812">Transmembrane</keyword>
<feature type="transmembrane region" description="Helical" evidence="15">
    <location>
        <begin position="653"/>
        <end position="675"/>
    </location>
</feature>
<keyword evidence="2 15" id="KW-0813">Transport</keyword>
<comment type="subcellular location">
    <subcellularLocation>
        <location evidence="15">Cell inner membrane</location>
        <topology evidence="15">Multi-pass membrane protein</topology>
    </subcellularLocation>
    <subcellularLocation>
        <location evidence="1">Cell membrane</location>
        <topology evidence="1">Multi-pass membrane protein</topology>
    </subcellularLocation>
</comment>
<dbReference type="InterPro" id="IPR011642">
    <property type="entry name" value="Gate_dom"/>
</dbReference>
<dbReference type="PROSITE" id="PS51711">
    <property type="entry name" value="G_FEOB"/>
    <property type="match status" value="1"/>
</dbReference>